<feature type="signal peptide" evidence="1">
    <location>
        <begin position="1"/>
        <end position="28"/>
    </location>
</feature>
<feature type="chain" id="PRO_5010855620" evidence="1">
    <location>
        <begin position="29"/>
        <end position="329"/>
    </location>
</feature>
<evidence type="ECO:0000256" key="1">
    <source>
        <dbReference type="SAM" id="SignalP"/>
    </source>
</evidence>
<protein>
    <submittedName>
        <fullName evidence="2">Uncharacterized protein</fullName>
    </submittedName>
</protein>
<dbReference type="OrthoDB" id="775972at2759"/>
<organism evidence="2">
    <name type="scientific">Amphimedon queenslandica</name>
    <name type="common">Sponge</name>
    <dbReference type="NCBI Taxonomy" id="400682"/>
    <lineage>
        <taxon>Eukaryota</taxon>
        <taxon>Metazoa</taxon>
        <taxon>Porifera</taxon>
        <taxon>Demospongiae</taxon>
        <taxon>Heteroscleromorpha</taxon>
        <taxon>Haplosclerida</taxon>
        <taxon>Niphatidae</taxon>
        <taxon>Amphimedon</taxon>
    </lineage>
</organism>
<reference evidence="2" key="1">
    <citation type="submission" date="2017-05" db="UniProtKB">
        <authorList>
            <consortium name="EnsemblMetazoa"/>
        </authorList>
    </citation>
    <scope>IDENTIFICATION</scope>
</reference>
<dbReference type="InParanoid" id="A0A1X7SZ08"/>
<keyword evidence="1" id="KW-0732">Signal</keyword>
<sequence>MLSHRRIEEILMVVYVSVLLKWLQTADNVQYTVQKKGGPTISTLVSALRKIGKNRVADGIDMKVHPACRILSCYSSDQALLSALHVPQLGIELYNAGLIQKMIAPRYIHEELLGDIKAAVCIDHRKLVVFADILCKYKVTADIGNAIMRDYSKLKMYLPWSVTSNFETMQFKFGQTFLKFRSIMKRNPQSPSLYNIKLLLGHAYDKTLMPQLAQRNDIRSILQLVRENSSLDDIRMLEFLVNQLNIEEAKPVIKEYKEAVEELKMKVCQFLKEELSKASSPFKTPVAMASKPIILPDSFSGESNWEQWLLHFNDCADVNQWDANNKLRF</sequence>
<dbReference type="AlphaFoldDB" id="A0A1X7SZ08"/>
<name>A0A1X7SZ08_AMPQE</name>
<proteinExistence type="predicted"/>
<dbReference type="EnsemblMetazoa" id="Aqu2.1.07160_001">
    <property type="protein sequence ID" value="Aqu2.1.07160_001"/>
    <property type="gene ID" value="Aqu2.1.07160"/>
</dbReference>
<accession>A0A1X7SZ08</accession>
<evidence type="ECO:0000313" key="2">
    <source>
        <dbReference type="EnsemblMetazoa" id="Aqu2.1.07160_001"/>
    </source>
</evidence>